<reference evidence="8" key="1">
    <citation type="submission" date="2020-08" db="EMBL/GenBank/DDBJ databases">
        <title>Sequencing the genomes of 1000 actinobacteria strains.</title>
        <authorList>
            <person name="Klenk H.-P."/>
        </authorList>
    </citation>
    <scope>NUCLEOTIDE SEQUENCE [LARGE SCALE GENOMIC DNA]</scope>
    <source>
        <strain evidence="8">DSM 27064</strain>
    </source>
</reference>
<protein>
    <recommendedName>
        <fullName evidence="7">tRNA (guanine-N(7)-)-methyltransferase</fullName>
        <ecNumber evidence="7">2.1.1.33</ecNumber>
    </recommendedName>
    <alternativeName>
        <fullName evidence="7">tRNA (guanine(46)-N(7))-methyltransferase</fullName>
    </alternativeName>
    <alternativeName>
        <fullName evidence="7">tRNA(m7G46)-methyltransferase</fullName>
    </alternativeName>
</protein>
<dbReference type="PROSITE" id="PS51625">
    <property type="entry name" value="SAM_MT_TRMB"/>
    <property type="match status" value="1"/>
</dbReference>
<evidence type="ECO:0000313" key="8">
    <source>
        <dbReference type="EMBL" id="MBB4072145.1"/>
    </source>
</evidence>
<comment type="similarity">
    <text evidence="7">Belongs to the class I-like SAM-binding methyltransferase superfamily. TrmB family.</text>
</comment>
<evidence type="ECO:0000256" key="4">
    <source>
        <dbReference type="ARBA" id="ARBA00022679"/>
    </source>
</evidence>
<dbReference type="InterPro" id="IPR029063">
    <property type="entry name" value="SAM-dependent_MTases_sf"/>
</dbReference>
<evidence type="ECO:0000256" key="2">
    <source>
        <dbReference type="ARBA" id="ARBA00003015"/>
    </source>
</evidence>
<dbReference type="EMBL" id="JACIFD010000016">
    <property type="protein sequence ID" value="MBB4072145.1"/>
    <property type="molecule type" value="Genomic_DNA"/>
</dbReference>
<feature type="binding site" evidence="7">
    <location>
        <position position="106"/>
    </location>
    <ligand>
        <name>S-adenosyl-L-methionine</name>
        <dbReference type="ChEBI" id="CHEBI:59789"/>
    </ligand>
</feature>
<feature type="binding site" evidence="7">
    <location>
        <position position="133"/>
    </location>
    <ligand>
        <name>S-adenosyl-L-methionine</name>
        <dbReference type="ChEBI" id="CHEBI:59789"/>
    </ligand>
</feature>
<dbReference type="InterPro" id="IPR055361">
    <property type="entry name" value="tRNA_methyltr_TrmB_bact"/>
</dbReference>
<sequence>MQENQEETLPAAVAEHRFMRPLRSFVRRGGRLTAAQERAMVDLAPEYLIDVPRDSGVTSIAVGSATDPQKWYPQSAPLTVEIGSGQGHQITHGAKQHPERNFLAVEVFVGGLARTMVLAAQQDVHNLRMIEANAPEVLEHLLPEASVAEVWIFFPDPWHKARHNKRRLISPSFMPVLARALQPGAVVRLATDWAEYAEQMREVFDAAPQFSRDFEGEWAPRFEGRVLTAFEQKGINAGREIFDLTYRKAAA</sequence>
<feature type="binding site" evidence="7">
    <location>
        <position position="81"/>
    </location>
    <ligand>
        <name>S-adenosyl-L-methionine</name>
        <dbReference type="ChEBI" id="CHEBI:59789"/>
    </ligand>
</feature>
<evidence type="ECO:0000313" key="9">
    <source>
        <dbReference type="Proteomes" id="UP000571183"/>
    </source>
</evidence>
<dbReference type="GO" id="GO:0043527">
    <property type="term" value="C:tRNA methyltransferase complex"/>
    <property type="evidence" value="ECO:0007669"/>
    <property type="project" value="TreeGrafter"/>
</dbReference>
<evidence type="ECO:0000256" key="5">
    <source>
        <dbReference type="ARBA" id="ARBA00022691"/>
    </source>
</evidence>
<keyword evidence="5 7" id="KW-0949">S-adenosyl-L-methionine</keyword>
<evidence type="ECO:0000256" key="1">
    <source>
        <dbReference type="ARBA" id="ARBA00000142"/>
    </source>
</evidence>
<dbReference type="GO" id="GO:0008176">
    <property type="term" value="F:tRNA (guanine(46)-N7)-methyltransferase activity"/>
    <property type="evidence" value="ECO:0007669"/>
    <property type="project" value="UniProtKB-UniRule"/>
</dbReference>
<feature type="binding site" evidence="7">
    <location>
        <position position="160"/>
    </location>
    <ligand>
        <name>substrate</name>
    </ligand>
</feature>
<dbReference type="InterPro" id="IPR003358">
    <property type="entry name" value="tRNA_(Gua-N-7)_MeTrfase_Trmb"/>
</dbReference>
<proteinExistence type="inferred from homology"/>
<dbReference type="AlphaFoldDB" id="A0A840DKA3"/>
<feature type="region of interest" description="Interaction with RNA" evidence="7">
    <location>
        <begin position="162"/>
        <end position="167"/>
    </location>
</feature>
<comment type="function">
    <text evidence="2 7">Catalyzes the formation of N(7)-methylguanine at position 46 (m7G46) in tRNA.</text>
</comment>
<feature type="binding site" evidence="7">
    <location>
        <position position="192"/>
    </location>
    <ligand>
        <name>substrate</name>
    </ligand>
</feature>
<comment type="pathway">
    <text evidence="7">tRNA modification; N(7)-methylguanine-tRNA biosynthesis.</text>
</comment>
<keyword evidence="3 7" id="KW-0489">Methyltransferase</keyword>
<organism evidence="8 9">
    <name type="scientific">Canibacter oris</name>
    <dbReference type="NCBI Taxonomy" id="1365628"/>
    <lineage>
        <taxon>Bacteria</taxon>
        <taxon>Bacillati</taxon>
        <taxon>Actinomycetota</taxon>
        <taxon>Actinomycetes</taxon>
        <taxon>Micrococcales</taxon>
        <taxon>Microbacteriaceae</taxon>
        <taxon>Canibacter</taxon>
    </lineage>
</organism>
<dbReference type="NCBIfam" id="TIGR00091">
    <property type="entry name" value="tRNA (guanosine(46)-N7)-methyltransferase TrmB"/>
    <property type="match status" value="1"/>
</dbReference>
<feature type="binding site" evidence="7">
    <location>
        <begin position="228"/>
        <end position="231"/>
    </location>
    <ligand>
        <name>substrate</name>
    </ligand>
</feature>
<keyword evidence="9" id="KW-1185">Reference proteome</keyword>
<keyword evidence="6 7" id="KW-0819">tRNA processing</keyword>
<evidence type="ECO:0000256" key="6">
    <source>
        <dbReference type="ARBA" id="ARBA00022694"/>
    </source>
</evidence>
<dbReference type="PANTHER" id="PTHR23417">
    <property type="entry name" value="3-DEOXY-D-MANNO-OCTULOSONIC-ACID TRANSFERASE/TRNA GUANINE-N 7 - -METHYLTRANSFERASE"/>
    <property type="match status" value="1"/>
</dbReference>
<name>A0A840DKA3_9MICO</name>
<dbReference type="Pfam" id="PF02390">
    <property type="entry name" value="Methyltransf_4"/>
    <property type="match status" value="1"/>
</dbReference>
<dbReference type="Gene3D" id="3.40.50.150">
    <property type="entry name" value="Vaccinia Virus protein VP39"/>
    <property type="match status" value="1"/>
</dbReference>
<keyword evidence="4 7" id="KW-0808">Transferase</keyword>
<dbReference type="EC" id="2.1.1.33" evidence="7"/>
<dbReference type="UniPathway" id="UPA00989"/>
<evidence type="ECO:0000256" key="7">
    <source>
        <dbReference type="HAMAP-Rule" id="MF_01057"/>
    </source>
</evidence>
<dbReference type="PANTHER" id="PTHR23417:SF14">
    <property type="entry name" value="PENTACOTRIPEPTIDE-REPEAT REGION OF PRORP DOMAIN-CONTAINING PROTEIN"/>
    <property type="match status" value="1"/>
</dbReference>
<comment type="caution">
    <text evidence="8">The sequence shown here is derived from an EMBL/GenBank/DDBJ whole genome shotgun (WGS) entry which is preliminary data.</text>
</comment>
<dbReference type="HAMAP" id="MF_01057">
    <property type="entry name" value="tRNA_methyltr_TrmB"/>
    <property type="match status" value="1"/>
</dbReference>
<evidence type="ECO:0000256" key="3">
    <source>
        <dbReference type="ARBA" id="ARBA00022603"/>
    </source>
</evidence>
<comment type="catalytic activity">
    <reaction evidence="1 7">
        <text>guanosine(46) in tRNA + S-adenosyl-L-methionine = N(7)-methylguanosine(46) in tRNA + S-adenosyl-L-homocysteine</text>
        <dbReference type="Rhea" id="RHEA:42708"/>
        <dbReference type="Rhea" id="RHEA-COMP:10188"/>
        <dbReference type="Rhea" id="RHEA-COMP:10189"/>
        <dbReference type="ChEBI" id="CHEBI:57856"/>
        <dbReference type="ChEBI" id="CHEBI:59789"/>
        <dbReference type="ChEBI" id="CHEBI:74269"/>
        <dbReference type="ChEBI" id="CHEBI:74480"/>
        <dbReference type="EC" id="2.1.1.33"/>
    </reaction>
</comment>
<gene>
    <name evidence="7" type="primary">trmB</name>
    <name evidence="8" type="ORF">F5897_001473</name>
</gene>
<accession>A0A840DKA3</accession>
<dbReference type="Proteomes" id="UP000571183">
    <property type="component" value="Unassembled WGS sequence"/>
</dbReference>
<dbReference type="SUPFAM" id="SSF53335">
    <property type="entry name" value="S-adenosyl-L-methionine-dependent methyltransferases"/>
    <property type="match status" value="1"/>
</dbReference>
<feature type="binding site" evidence="7">
    <location>
        <position position="156"/>
    </location>
    <ligand>
        <name>S-adenosyl-L-methionine</name>
        <dbReference type="ChEBI" id="CHEBI:59789"/>
    </ligand>
</feature>